<dbReference type="SMART" id="SM00028">
    <property type="entry name" value="TPR"/>
    <property type="match status" value="6"/>
</dbReference>
<keyword evidence="2" id="KW-1133">Transmembrane helix</keyword>
<dbReference type="Pfam" id="PF13432">
    <property type="entry name" value="TPR_16"/>
    <property type="match status" value="1"/>
</dbReference>
<dbReference type="PROSITE" id="PS50293">
    <property type="entry name" value="TPR_REGION"/>
    <property type="match status" value="1"/>
</dbReference>
<reference evidence="4" key="1">
    <citation type="submission" date="2019-10" db="EMBL/GenBank/DDBJ databases">
        <title>Metagenomic sequencing of thiosulfate-disproportionating enrichment culture.</title>
        <authorList>
            <person name="Umezawa K."/>
            <person name="Kojima H."/>
            <person name="Fukui M."/>
        </authorList>
    </citation>
    <scope>NUCLEOTIDE SEQUENCE</scope>
    <source>
        <strain evidence="4">45J</strain>
    </source>
</reference>
<comment type="caution">
    <text evidence="4">The sequence shown here is derived from an EMBL/GenBank/DDBJ whole genome shotgun (WGS) entry which is preliminary data.</text>
</comment>
<evidence type="ECO:0000313" key="4">
    <source>
        <dbReference type="EMBL" id="GER93676.1"/>
    </source>
</evidence>
<dbReference type="PANTHER" id="PTHR12558">
    <property type="entry name" value="CELL DIVISION CYCLE 16,23,27"/>
    <property type="match status" value="1"/>
</dbReference>
<name>A0A5J4L818_9ZZZZ</name>
<dbReference type="AlphaFoldDB" id="A0A5J4L818"/>
<dbReference type="InterPro" id="IPR041166">
    <property type="entry name" value="Rubredoxin_2"/>
</dbReference>
<dbReference type="SUPFAM" id="SSF48452">
    <property type="entry name" value="TPR-like"/>
    <property type="match status" value="2"/>
</dbReference>
<dbReference type="PANTHER" id="PTHR12558:SF13">
    <property type="entry name" value="CELL DIVISION CYCLE PROTEIN 27 HOMOLOG"/>
    <property type="match status" value="1"/>
</dbReference>
<organism evidence="4">
    <name type="scientific">hot springs metagenome</name>
    <dbReference type="NCBI Taxonomy" id="433727"/>
    <lineage>
        <taxon>unclassified sequences</taxon>
        <taxon>metagenomes</taxon>
        <taxon>ecological metagenomes</taxon>
    </lineage>
</organism>
<protein>
    <recommendedName>
        <fullName evidence="3">LapB rubredoxin metal binding domain-containing protein</fullName>
    </recommendedName>
</protein>
<feature type="transmembrane region" description="Helical" evidence="2">
    <location>
        <begin position="44"/>
        <end position="62"/>
    </location>
</feature>
<keyword evidence="2" id="KW-0472">Membrane</keyword>
<sequence>MGKIAILIFLVFLAMLGFFAVENKDIVSIKVPFGSSYEIPKIALILLSTTLGALTVLIIFFIRDTKRVIDNLQYQKRQKRDAKIQEFYSKALNAILGNKEEEAKEALKEILKEEPEHVDALLRLGDISLSHKDYKSALEYYKKAKDANPENLQALLSIETVMEKIERYDDALKYLDDILDIDPENLTALYRKRAILEKKDMWDDLLSLQKAIIKLEHSESDKQRGEQRLLGYKYEYARASLESGELEKAEKAFRTMIKLNEGFVPAYLGLAEVILTKGETEEAINFLEKSYDQLKSIIILARLEDLLINVGEPGRLIRFYRNAIAKNPQDNGLRFLLGKLYYRLEMVDDAMEILNSIDTNVFSVPELFSLRGELYIKRNQIQKALDELKKACGIRRPFRIQYCCSNCGLRSEDWSGRCPQCMEWNTYRLDVYGTCKA</sequence>
<dbReference type="InterPro" id="IPR011990">
    <property type="entry name" value="TPR-like_helical_dom_sf"/>
</dbReference>
<feature type="domain" description="LapB rubredoxin metal binding" evidence="3">
    <location>
        <begin position="402"/>
        <end position="426"/>
    </location>
</feature>
<dbReference type="PROSITE" id="PS50005">
    <property type="entry name" value="TPR"/>
    <property type="match status" value="2"/>
</dbReference>
<keyword evidence="1" id="KW-0479">Metal-binding</keyword>
<keyword evidence="2" id="KW-0812">Transmembrane</keyword>
<evidence type="ECO:0000259" key="3">
    <source>
        <dbReference type="Pfam" id="PF18073"/>
    </source>
</evidence>
<evidence type="ECO:0000256" key="2">
    <source>
        <dbReference type="SAM" id="Phobius"/>
    </source>
</evidence>
<dbReference type="GO" id="GO:0046872">
    <property type="term" value="F:metal ion binding"/>
    <property type="evidence" value="ECO:0007669"/>
    <property type="project" value="UniProtKB-KW"/>
</dbReference>
<accession>A0A5J4L818</accession>
<dbReference type="Pfam" id="PF14559">
    <property type="entry name" value="TPR_19"/>
    <property type="match status" value="1"/>
</dbReference>
<proteinExistence type="predicted"/>
<dbReference type="Pfam" id="PF18073">
    <property type="entry name" value="Zn_ribbon_LapB"/>
    <property type="match status" value="1"/>
</dbReference>
<gene>
    <name evidence="4" type="ORF">A45J_1430</name>
</gene>
<dbReference type="InterPro" id="IPR019734">
    <property type="entry name" value="TPR_rpt"/>
</dbReference>
<dbReference type="Gene3D" id="1.25.40.10">
    <property type="entry name" value="Tetratricopeptide repeat domain"/>
    <property type="match status" value="2"/>
</dbReference>
<dbReference type="EMBL" id="BLAB01000001">
    <property type="protein sequence ID" value="GER93676.1"/>
    <property type="molecule type" value="Genomic_DNA"/>
</dbReference>
<evidence type="ECO:0000256" key="1">
    <source>
        <dbReference type="ARBA" id="ARBA00022723"/>
    </source>
</evidence>